<keyword evidence="2" id="KW-0934">Plastid</keyword>
<dbReference type="SUPFAM" id="SSF56300">
    <property type="entry name" value="Metallo-dependent phosphatases"/>
    <property type="match status" value="1"/>
</dbReference>
<dbReference type="InterPro" id="IPR029052">
    <property type="entry name" value="Metallo-depent_PP-like"/>
</dbReference>
<accession>B1X3Q1</accession>
<dbReference type="EMBL" id="CP000815">
    <property type="protein sequence ID" value="ACB42570.1"/>
    <property type="molecule type" value="Genomic_DNA"/>
</dbReference>
<protein>
    <submittedName>
        <fullName evidence="2">Putative transcripton factor</fullName>
    </submittedName>
</protein>
<sequence length="286" mass="31507">MIHLRIAIAGDLHGQWDATDIELLNLLQPDACLMVGDFSEGEPNIAVQLSKLHVPVACILGNHDTGKDPSGEKFQNQLNILGDLHCAWSWRQWKPPIGIVGARPGSAGGGFQVSKAITAVYGNITLEQSVERISSAAKQVPIDQPLVLLAHCGPSGLGSSANAPCGRDWKPPALDWGDQDLELAVNVIRQQRHVGLVVFGHMHHQLKRGGGSRQTHQLDRWGTSYFNVASVPRHCSDIHGQRLYHFAWAEFYGTRLWSLSHNWYRPDGSLCYKQPLLRPSSVAMVN</sequence>
<dbReference type="InterPro" id="IPR004843">
    <property type="entry name" value="Calcineurin-like_PHP"/>
</dbReference>
<reference evidence="2" key="2">
    <citation type="journal article" date="2008" name="Curr. Biol.">
        <title>Chromatophore genome sequence of Paulinella sheds light on acquisition of photosynthesis by eukaryotes.</title>
        <authorList>
            <person name="Nowack E.C.M."/>
            <person name="Melkonian M."/>
            <person name="Gloeckner G."/>
        </authorList>
    </citation>
    <scope>NUCLEOTIDE SEQUENCE [LARGE SCALE GENOMIC DNA]</scope>
</reference>
<proteinExistence type="predicted"/>
<dbReference type="AlphaFoldDB" id="B1X3Q1"/>
<dbReference type="InterPro" id="IPR027629">
    <property type="entry name" value="DevT-like"/>
</dbReference>
<gene>
    <name evidence="2" type="ordered locus">PCC_0118</name>
</gene>
<dbReference type="Gene3D" id="3.60.21.10">
    <property type="match status" value="1"/>
</dbReference>
<dbReference type="Pfam" id="PF00149">
    <property type="entry name" value="Metallophos"/>
    <property type="match status" value="1"/>
</dbReference>
<dbReference type="RefSeq" id="YP_002048780.1">
    <property type="nucleotide sequence ID" value="NC_011087.1"/>
</dbReference>
<reference evidence="2" key="1">
    <citation type="submission" date="2007-08" db="EMBL/GenBank/DDBJ databases">
        <authorList>
            <person name="Gloeckner G."/>
            <person name="Nowack E."/>
            <person name="Melkonian M."/>
        </authorList>
    </citation>
    <scope>NUCLEOTIDE SEQUENCE</scope>
</reference>
<dbReference type="GO" id="GO:0016787">
    <property type="term" value="F:hydrolase activity"/>
    <property type="evidence" value="ECO:0007669"/>
    <property type="project" value="InterPro"/>
</dbReference>
<evidence type="ECO:0000313" key="2">
    <source>
        <dbReference type="EMBL" id="ACB42570.1"/>
    </source>
</evidence>
<dbReference type="PANTHER" id="PTHR35769">
    <property type="entry name" value="CALCINEURIN-LIKE METALLO-PHOSPHOESTERASE SUPERFAMILY PROTEIN"/>
    <property type="match status" value="1"/>
</dbReference>
<dbReference type="GeneID" id="6481153"/>
<name>B1X3Q1_PAUCH</name>
<evidence type="ECO:0000259" key="1">
    <source>
        <dbReference type="Pfam" id="PF00149"/>
    </source>
</evidence>
<dbReference type="PANTHER" id="PTHR35769:SF2">
    <property type="entry name" value="CALCINEURIN-LIKE METALLO-PHOSPHOESTERASE SUPERFAMILY PROTEIN"/>
    <property type="match status" value="1"/>
</dbReference>
<geneLocation type="organellar chromatophore" evidence="2"/>
<dbReference type="NCBIfam" id="TIGR04168">
    <property type="entry name" value="TIGR04168 family protein"/>
    <property type="match status" value="1"/>
</dbReference>
<organism evidence="2">
    <name type="scientific">Paulinella chromatophora</name>
    <dbReference type="NCBI Taxonomy" id="39717"/>
    <lineage>
        <taxon>Eukaryota</taxon>
        <taxon>Sar</taxon>
        <taxon>Rhizaria</taxon>
        <taxon>Cercozoa</taxon>
        <taxon>Imbricatea</taxon>
        <taxon>Silicofilosea</taxon>
        <taxon>Euglyphida</taxon>
        <taxon>Paulinellidae</taxon>
        <taxon>Paulinella</taxon>
    </lineage>
</organism>
<feature type="domain" description="Calcineurin-like phosphoesterase" evidence="1">
    <location>
        <begin position="4"/>
        <end position="204"/>
    </location>
</feature>
<dbReference type="CDD" id="cd07397">
    <property type="entry name" value="MPP_NostocDevT-like"/>
    <property type="match status" value="1"/>
</dbReference>